<dbReference type="GO" id="GO:0005085">
    <property type="term" value="F:guanyl-nucleotide exchange factor activity"/>
    <property type="evidence" value="ECO:0007669"/>
    <property type="project" value="UniProtKB-KW"/>
</dbReference>
<protein>
    <recommendedName>
        <fullName evidence="7">DH domain-containing protein</fullName>
    </recommendedName>
</protein>
<dbReference type="SMART" id="SM00325">
    <property type="entry name" value="RhoGEF"/>
    <property type="match status" value="1"/>
</dbReference>
<dbReference type="STRING" id="44941.A0A397U451"/>
<evidence type="ECO:0008006" key="7">
    <source>
        <dbReference type="Google" id="ProtNLM"/>
    </source>
</evidence>
<proteinExistence type="predicted"/>
<dbReference type="GO" id="GO:0032955">
    <property type="term" value="P:regulation of division septum assembly"/>
    <property type="evidence" value="ECO:0007669"/>
    <property type="project" value="TreeGrafter"/>
</dbReference>
<feature type="region of interest" description="Disordered" evidence="2">
    <location>
        <begin position="321"/>
        <end position="399"/>
    </location>
</feature>
<dbReference type="Gene3D" id="1.20.1270.60">
    <property type="entry name" value="Arfaptin homology (AH) domain/BAR domain"/>
    <property type="match status" value="1"/>
</dbReference>
<dbReference type="CDD" id="cd00160">
    <property type="entry name" value="RhoGEF"/>
    <property type="match status" value="1"/>
</dbReference>
<feature type="region of interest" description="Disordered" evidence="2">
    <location>
        <begin position="1"/>
        <end position="59"/>
    </location>
</feature>
<feature type="compositionally biased region" description="Low complexity" evidence="2">
    <location>
        <begin position="262"/>
        <end position="273"/>
    </location>
</feature>
<feature type="compositionally biased region" description="Low complexity" evidence="2">
    <location>
        <begin position="21"/>
        <end position="30"/>
    </location>
</feature>
<evidence type="ECO:0000256" key="1">
    <source>
        <dbReference type="ARBA" id="ARBA00022658"/>
    </source>
</evidence>
<evidence type="ECO:0000313" key="5">
    <source>
        <dbReference type="EMBL" id="RIB03918.1"/>
    </source>
</evidence>
<feature type="compositionally biased region" description="Low complexity" evidence="2">
    <location>
        <begin position="224"/>
        <end position="234"/>
    </location>
</feature>
<dbReference type="EMBL" id="QKWP01002296">
    <property type="protein sequence ID" value="RIB03918.1"/>
    <property type="molecule type" value="Genomic_DNA"/>
</dbReference>
<feature type="domain" description="DH" evidence="3">
    <location>
        <begin position="519"/>
        <end position="723"/>
    </location>
</feature>
<dbReference type="Pfam" id="PF00621">
    <property type="entry name" value="RhoGEF"/>
    <property type="match status" value="1"/>
</dbReference>
<dbReference type="AlphaFoldDB" id="A0A397U451"/>
<dbReference type="InterPro" id="IPR000219">
    <property type="entry name" value="DH_dom"/>
</dbReference>
<feature type="compositionally biased region" description="Basic and acidic residues" evidence="2">
    <location>
        <begin position="242"/>
        <end position="254"/>
    </location>
</feature>
<dbReference type="InterPro" id="IPR051492">
    <property type="entry name" value="Dynamin-Rho_GEF"/>
</dbReference>
<dbReference type="PANTHER" id="PTHR22834">
    <property type="entry name" value="NUCLEAR FUSION PROTEIN FUS2"/>
    <property type="match status" value="1"/>
</dbReference>
<dbReference type="OrthoDB" id="10256089at2759"/>
<dbReference type="Gene3D" id="1.20.900.10">
    <property type="entry name" value="Dbl homology (DH) domain"/>
    <property type="match status" value="1"/>
</dbReference>
<evidence type="ECO:0000259" key="3">
    <source>
        <dbReference type="PROSITE" id="PS50010"/>
    </source>
</evidence>
<organism evidence="5 6">
    <name type="scientific">Gigaspora rosea</name>
    <dbReference type="NCBI Taxonomy" id="44941"/>
    <lineage>
        <taxon>Eukaryota</taxon>
        <taxon>Fungi</taxon>
        <taxon>Fungi incertae sedis</taxon>
        <taxon>Mucoromycota</taxon>
        <taxon>Glomeromycotina</taxon>
        <taxon>Glomeromycetes</taxon>
        <taxon>Diversisporales</taxon>
        <taxon>Gigasporaceae</taxon>
        <taxon>Gigaspora</taxon>
    </lineage>
</organism>
<comment type="caution">
    <text evidence="5">The sequence shown here is derived from an EMBL/GenBank/DDBJ whole genome shotgun (WGS) entry which is preliminary data.</text>
</comment>
<dbReference type="InterPro" id="IPR035899">
    <property type="entry name" value="DBL_dom_sf"/>
</dbReference>
<accession>A0A397U451</accession>
<feature type="region of interest" description="Disordered" evidence="2">
    <location>
        <begin position="157"/>
        <end position="273"/>
    </location>
</feature>
<dbReference type="InterPro" id="IPR027267">
    <property type="entry name" value="AH/BAR_dom_sf"/>
</dbReference>
<dbReference type="InterPro" id="IPR004148">
    <property type="entry name" value="BAR_dom"/>
</dbReference>
<keyword evidence="6" id="KW-1185">Reference proteome</keyword>
<sequence length="1120" mass="127728">MDKSTHRYGTSRKATQKVAQKVKPPTTSKLKPSKHSASPLNKINCEPNPPSNPSIRSNVNISSIHGQSLSGDSGDSKIVENQTVIESYVTALPKLSQKKTTKKKLVSRNNFTNVKTKNVNESSFDNIEQVDEDDGVVVVITNKSSTIPSNRISIQPSTIPSNRISIQPSTIPSNRLSIQPSTIPSNRLSIQSRNSVKRQSTFASIPKRTSSIPNTDDKTHEKSSVSPSTIKSSVDNVNSVHRPLEKINDSDSSKRSSRITPKKSISNSSTNKSLVRNVKSQLYNNVQISKKSPPISPIITPKRDNVKSLSSVSSSILIQNKKNSHLKKSPPISPIITPKRDSAKSLSSVSSSALIHNRNSHLKKSPPISPNIKPKKDNTESLLSVPSSTSIQNRNSYLKKRSPTSPIIILKKRDNSENLFSVPSSTLIQNRSSYLNKIPPPVTIPSSDSVESSLSVSPSTLIIHSKDSSTKIHPPSSLSKVAFTQSDINHIRSKSEPLPQTSSNELSSVEEDDLKRRKTLWNVIKELIETEKTFLQDMKLLEEVYFIQARDIPIFDQYDCKIIFSNLPDIIKFSKDFLDLLLVASGIENSSDDYEKHCKLENDETFIGDVFAQMMRKEQVDSRLEKVYGEYCKRHEAAVQKLREFDDNETVQGFLQKCKLQCNGRTTSWDITSLLIKPVQRVLKYPLLLQQILSLTKPSHPDYEQLQFSLSEITKVAERINEIKKRKDIVEKIVGNKKHSYKRNDTKAAEDELYNAFVEKFKYLEERGIQLEKEVRSWVKYIKLFFEDQRRLATALEDFHTLGISSNKNIEELVRIIEYGKAIKGLESSCGKEMEDAIKKVLFPLIEKFLSLFKAPAAVMKKRERKLFDYCHVNILKAKGETPEKSLQQSADAFVFISEQLREELPTFFIFMTEYYDIIVQELVKIQSRFYRQMSMDFQQYFYKFVDLHAVEQISDDRELVLRDIDVIKEYNDYYYNTLKIDEVVNEFVLIDTKNLDDYEHRNGRESNIPESIRSSISSRRLESSLNKEESKEHRKGGIWTDEDTDGLSWYSNNSFDNKIRNLYELEREIKHKSQPQESDYKKYSTDSIIEYRSSYIGGTFQDSLNSLIGDEKNESPITV</sequence>
<evidence type="ECO:0000313" key="6">
    <source>
        <dbReference type="Proteomes" id="UP000266673"/>
    </source>
</evidence>
<dbReference type="PROSITE" id="PS50010">
    <property type="entry name" value="DH_2"/>
    <property type="match status" value="1"/>
</dbReference>
<evidence type="ECO:0000256" key="2">
    <source>
        <dbReference type="SAM" id="MobiDB-lite"/>
    </source>
</evidence>
<dbReference type="Proteomes" id="UP000266673">
    <property type="component" value="Unassembled WGS sequence"/>
</dbReference>
<feature type="compositionally biased region" description="Polar residues" evidence="2">
    <location>
        <begin position="157"/>
        <end position="214"/>
    </location>
</feature>
<gene>
    <name evidence="5" type="ORF">C2G38_2223778</name>
</gene>
<dbReference type="SUPFAM" id="SSF103657">
    <property type="entry name" value="BAR/IMD domain-like"/>
    <property type="match status" value="1"/>
</dbReference>
<dbReference type="GO" id="GO:0031991">
    <property type="term" value="P:regulation of actomyosin contractile ring contraction"/>
    <property type="evidence" value="ECO:0007669"/>
    <property type="project" value="TreeGrafter"/>
</dbReference>
<dbReference type="PROSITE" id="PS51021">
    <property type="entry name" value="BAR"/>
    <property type="match status" value="1"/>
</dbReference>
<feature type="compositionally biased region" description="Low complexity" evidence="2">
    <location>
        <begin position="344"/>
        <end position="354"/>
    </location>
</feature>
<dbReference type="SUPFAM" id="SSF48065">
    <property type="entry name" value="DBL homology domain (DH-domain)"/>
    <property type="match status" value="1"/>
</dbReference>
<reference evidence="5 6" key="1">
    <citation type="submission" date="2018-06" db="EMBL/GenBank/DDBJ databases">
        <title>Comparative genomics reveals the genomic features of Rhizophagus irregularis, R. cerebriforme, R. diaphanum and Gigaspora rosea, and their symbiotic lifestyle signature.</title>
        <authorList>
            <person name="Morin E."/>
            <person name="San Clemente H."/>
            <person name="Chen E.C.H."/>
            <person name="De La Providencia I."/>
            <person name="Hainaut M."/>
            <person name="Kuo A."/>
            <person name="Kohler A."/>
            <person name="Murat C."/>
            <person name="Tang N."/>
            <person name="Roy S."/>
            <person name="Loubradou J."/>
            <person name="Henrissat B."/>
            <person name="Grigoriev I.V."/>
            <person name="Corradi N."/>
            <person name="Roux C."/>
            <person name="Martin F.M."/>
        </authorList>
    </citation>
    <scope>NUCLEOTIDE SEQUENCE [LARGE SCALE GENOMIC DNA]</scope>
    <source>
        <strain evidence="5 6">DAOM 194757</strain>
    </source>
</reference>
<feature type="compositionally biased region" description="Polar residues" evidence="2">
    <location>
        <begin position="380"/>
        <end position="396"/>
    </location>
</feature>
<dbReference type="PANTHER" id="PTHR22834:SF20">
    <property type="entry name" value="SH3 DOMAIN-CONTAINING PROTEIN"/>
    <property type="match status" value="1"/>
</dbReference>
<feature type="domain" description="BAR" evidence="4">
    <location>
        <begin position="739"/>
        <end position="955"/>
    </location>
</feature>
<evidence type="ECO:0000259" key="4">
    <source>
        <dbReference type="PROSITE" id="PS51021"/>
    </source>
</evidence>
<dbReference type="GO" id="GO:0005737">
    <property type="term" value="C:cytoplasm"/>
    <property type="evidence" value="ECO:0007669"/>
    <property type="project" value="InterPro"/>
</dbReference>
<dbReference type="Pfam" id="PF03114">
    <property type="entry name" value="BAR"/>
    <property type="match status" value="1"/>
</dbReference>
<name>A0A397U451_9GLOM</name>
<keyword evidence="1" id="KW-0344">Guanine-nucleotide releasing factor</keyword>